<keyword evidence="3" id="KW-1185">Reference proteome</keyword>
<gene>
    <name evidence="2" type="ORF">JI751_04040</name>
</gene>
<feature type="region of interest" description="Disordered" evidence="1">
    <location>
        <begin position="1"/>
        <end position="48"/>
    </location>
</feature>
<organism evidence="2 3">
    <name type="scientific">Nocardioides baculatus</name>
    <dbReference type="NCBI Taxonomy" id="2801337"/>
    <lineage>
        <taxon>Bacteria</taxon>
        <taxon>Bacillati</taxon>
        <taxon>Actinomycetota</taxon>
        <taxon>Actinomycetes</taxon>
        <taxon>Propionibacteriales</taxon>
        <taxon>Nocardioidaceae</taxon>
        <taxon>Nocardioides</taxon>
    </lineage>
</organism>
<name>A0ABS1L509_9ACTN</name>
<evidence type="ECO:0000256" key="1">
    <source>
        <dbReference type="SAM" id="MobiDB-lite"/>
    </source>
</evidence>
<sequence length="48" mass="5036">MTTTPMEPESDPQIVPSGDPQVNPIDPGQAPEAPEPQTDPQTRPDGGL</sequence>
<proteinExistence type="predicted"/>
<evidence type="ECO:0008006" key="4">
    <source>
        <dbReference type="Google" id="ProtNLM"/>
    </source>
</evidence>
<dbReference type="Proteomes" id="UP000636918">
    <property type="component" value="Unassembled WGS sequence"/>
</dbReference>
<protein>
    <recommendedName>
        <fullName evidence="4">Stereocilin</fullName>
    </recommendedName>
</protein>
<reference evidence="2 3" key="1">
    <citation type="submission" date="2021-01" db="EMBL/GenBank/DDBJ databases">
        <title>Genome seq and assembly of Nocardiodes sp. G10.</title>
        <authorList>
            <person name="Chhetri G."/>
        </authorList>
    </citation>
    <scope>NUCLEOTIDE SEQUENCE [LARGE SCALE GENOMIC DNA]</scope>
    <source>
        <strain evidence="2 3">G10</strain>
    </source>
</reference>
<dbReference type="EMBL" id="JAERSG010000001">
    <property type="protein sequence ID" value="MBL0746770.1"/>
    <property type="molecule type" value="Genomic_DNA"/>
</dbReference>
<comment type="caution">
    <text evidence="2">The sequence shown here is derived from an EMBL/GenBank/DDBJ whole genome shotgun (WGS) entry which is preliminary data.</text>
</comment>
<evidence type="ECO:0000313" key="3">
    <source>
        <dbReference type="Proteomes" id="UP000636918"/>
    </source>
</evidence>
<dbReference type="RefSeq" id="WP_201933651.1">
    <property type="nucleotide sequence ID" value="NZ_JAERSG010000001.1"/>
</dbReference>
<evidence type="ECO:0000313" key="2">
    <source>
        <dbReference type="EMBL" id="MBL0746770.1"/>
    </source>
</evidence>
<accession>A0ABS1L509</accession>